<feature type="domain" description="CRAL-TRIO" evidence="1">
    <location>
        <begin position="111"/>
        <end position="278"/>
    </location>
</feature>
<dbReference type="InterPro" id="IPR036865">
    <property type="entry name" value="CRAL-TRIO_dom_sf"/>
</dbReference>
<dbReference type="CDD" id="cd00170">
    <property type="entry name" value="SEC14"/>
    <property type="match status" value="1"/>
</dbReference>
<accession>A0A7S3P5Y9</accession>
<gene>
    <name evidence="2" type="ORF">ACOF00016_LOCUS5201</name>
</gene>
<evidence type="ECO:0000259" key="1">
    <source>
        <dbReference type="PROSITE" id="PS50191"/>
    </source>
</evidence>
<dbReference type="PRINTS" id="PR00180">
    <property type="entry name" value="CRETINALDHBP"/>
</dbReference>
<dbReference type="PROSITE" id="PS50191">
    <property type="entry name" value="CRAL_TRIO"/>
    <property type="match status" value="1"/>
</dbReference>
<dbReference type="SUPFAM" id="SSF52087">
    <property type="entry name" value="CRAL/TRIO domain"/>
    <property type="match status" value="1"/>
</dbReference>
<reference evidence="2" key="1">
    <citation type="submission" date="2021-01" db="EMBL/GenBank/DDBJ databases">
        <authorList>
            <person name="Corre E."/>
            <person name="Pelletier E."/>
            <person name="Niang G."/>
            <person name="Scheremetjew M."/>
            <person name="Finn R."/>
            <person name="Kale V."/>
            <person name="Holt S."/>
            <person name="Cochrane G."/>
            <person name="Meng A."/>
            <person name="Brown T."/>
            <person name="Cohen L."/>
        </authorList>
    </citation>
    <scope>NUCLEOTIDE SEQUENCE</scope>
    <source>
        <strain evidence="2">CCMP127</strain>
    </source>
</reference>
<dbReference type="Pfam" id="PF00650">
    <property type="entry name" value="CRAL_TRIO"/>
    <property type="match status" value="1"/>
</dbReference>
<dbReference type="PANTHER" id="PTHR10174:SF208">
    <property type="entry name" value="CRAL-TRIO DOMAIN-CONTAINING PROTEIN DDB_G0278031"/>
    <property type="match status" value="1"/>
</dbReference>
<protein>
    <recommendedName>
        <fullName evidence="1">CRAL-TRIO domain-containing protein</fullName>
    </recommendedName>
</protein>
<dbReference type="InterPro" id="IPR001251">
    <property type="entry name" value="CRAL-TRIO_dom"/>
</dbReference>
<sequence length="290" mass="32475">MATSDVTQGLTADVYGQLHPVETDEMIAQKLKQFEEELEKLPQDQKHGLQQAQEKCPAELTNEFKLMFLRSEVFNADLAAKRYAHYWDKRVEICGPEKAFLPLTLDGALRDDEVALKIGFVNYLAGCSDPHGRAILYVLPGNQDKTKYTRESMGRAVWYVIHAALEEMPEAQKHGIIFMAHPAGAKLAQFDRAMMKVVLSAIQGTLPVRLSAFHICQPPAFFKIILPIAKLFMSERTKKRLCIHFGSTAKICEKLTKTYGLTKANIPQTLGGDAKVDTPAWIETRRAAGK</sequence>
<organism evidence="2">
    <name type="scientific">Amphora coffeiformis</name>
    <dbReference type="NCBI Taxonomy" id="265554"/>
    <lineage>
        <taxon>Eukaryota</taxon>
        <taxon>Sar</taxon>
        <taxon>Stramenopiles</taxon>
        <taxon>Ochrophyta</taxon>
        <taxon>Bacillariophyta</taxon>
        <taxon>Bacillariophyceae</taxon>
        <taxon>Bacillariophycidae</taxon>
        <taxon>Thalassiophysales</taxon>
        <taxon>Catenulaceae</taxon>
        <taxon>Amphora</taxon>
    </lineage>
</organism>
<dbReference type="GO" id="GO:0016020">
    <property type="term" value="C:membrane"/>
    <property type="evidence" value="ECO:0007669"/>
    <property type="project" value="TreeGrafter"/>
</dbReference>
<dbReference type="AlphaFoldDB" id="A0A7S3P5Y9"/>
<dbReference type="SMART" id="SM00516">
    <property type="entry name" value="SEC14"/>
    <property type="match status" value="1"/>
</dbReference>
<proteinExistence type="predicted"/>
<dbReference type="PANTHER" id="PTHR10174">
    <property type="entry name" value="ALPHA-TOCOPHEROL TRANSFER PROTEIN-RELATED"/>
    <property type="match status" value="1"/>
</dbReference>
<name>A0A7S3P5Y9_9STRA</name>
<dbReference type="EMBL" id="HBIM01006108">
    <property type="protein sequence ID" value="CAE0407375.1"/>
    <property type="molecule type" value="Transcribed_RNA"/>
</dbReference>
<dbReference type="GO" id="GO:1902936">
    <property type="term" value="F:phosphatidylinositol bisphosphate binding"/>
    <property type="evidence" value="ECO:0007669"/>
    <property type="project" value="TreeGrafter"/>
</dbReference>
<dbReference type="Gene3D" id="3.40.525.10">
    <property type="entry name" value="CRAL-TRIO lipid binding domain"/>
    <property type="match status" value="1"/>
</dbReference>
<evidence type="ECO:0000313" key="2">
    <source>
        <dbReference type="EMBL" id="CAE0407375.1"/>
    </source>
</evidence>